<dbReference type="AlphaFoldDB" id="A0A183SSH2"/>
<evidence type="ECO:0000313" key="2">
    <source>
        <dbReference type="EMBL" id="VDL93555.1"/>
    </source>
</evidence>
<feature type="region of interest" description="Disordered" evidence="1">
    <location>
        <begin position="1"/>
        <end position="110"/>
    </location>
</feature>
<accession>A0A183SSH2</accession>
<reference evidence="2 3" key="2">
    <citation type="submission" date="2018-11" db="EMBL/GenBank/DDBJ databases">
        <authorList>
            <consortium name="Pathogen Informatics"/>
        </authorList>
    </citation>
    <scope>NUCLEOTIDE SEQUENCE [LARGE SCALE GENOMIC DNA]</scope>
    <source>
        <strain evidence="2 3">NST_G2</strain>
    </source>
</reference>
<dbReference type="WBParaSite" id="SSLN_0000740501-mRNA-1">
    <property type="protein sequence ID" value="SSLN_0000740501-mRNA-1"/>
    <property type="gene ID" value="SSLN_0000740501"/>
</dbReference>
<evidence type="ECO:0000256" key="1">
    <source>
        <dbReference type="SAM" id="MobiDB-lite"/>
    </source>
</evidence>
<organism evidence="4">
    <name type="scientific">Schistocephalus solidus</name>
    <name type="common">Tapeworm</name>
    <dbReference type="NCBI Taxonomy" id="70667"/>
    <lineage>
        <taxon>Eukaryota</taxon>
        <taxon>Metazoa</taxon>
        <taxon>Spiralia</taxon>
        <taxon>Lophotrochozoa</taxon>
        <taxon>Platyhelminthes</taxon>
        <taxon>Cestoda</taxon>
        <taxon>Eucestoda</taxon>
        <taxon>Diphyllobothriidea</taxon>
        <taxon>Diphyllobothriidae</taxon>
        <taxon>Schistocephalus</taxon>
    </lineage>
</organism>
<feature type="compositionally biased region" description="Basic residues" evidence="1">
    <location>
        <begin position="45"/>
        <end position="64"/>
    </location>
</feature>
<dbReference type="Proteomes" id="UP000275846">
    <property type="component" value="Unassembled WGS sequence"/>
</dbReference>
<feature type="compositionally biased region" description="Acidic residues" evidence="1">
    <location>
        <begin position="70"/>
        <end position="102"/>
    </location>
</feature>
<reference evidence="4" key="1">
    <citation type="submission" date="2016-06" db="UniProtKB">
        <authorList>
            <consortium name="WormBaseParasite"/>
        </authorList>
    </citation>
    <scope>IDENTIFICATION</scope>
</reference>
<protein>
    <submittedName>
        <fullName evidence="4">Nucleolin-like</fullName>
    </submittedName>
</protein>
<keyword evidence="3" id="KW-1185">Reference proteome</keyword>
<gene>
    <name evidence="2" type="ORF">SSLN_LOCUS7170</name>
</gene>
<evidence type="ECO:0000313" key="3">
    <source>
        <dbReference type="Proteomes" id="UP000275846"/>
    </source>
</evidence>
<proteinExistence type="predicted"/>
<sequence>MYVRTSTFGQEPANGASRSDKKRLSVSSWVSGLTERAAEESIQLKTKKVTKMRRNGRERPKKCRHVEEAVTFEDDTEKEEGEEDNKEEGDEDETGKEEEEEEETRKGRLDLTYEQLHMDARGQTAVWVASTVRLLYFPPWEAKRPHVSKGDRDWRPCAQSFSSERHARNVVVLSRGGGREMGMT</sequence>
<dbReference type="EMBL" id="UYSU01034019">
    <property type="protein sequence ID" value="VDL93555.1"/>
    <property type="molecule type" value="Genomic_DNA"/>
</dbReference>
<evidence type="ECO:0000313" key="4">
    <source>
        <dbReference type="WBParaSite" id="SSLN_0000740501-mRNA-1"/>
    </source>
</evidence>
<name>A0A183SSH2_SCHSO</name>